<evidence type="ECO:0000313" key="2">
    <source>
        <dbReference type="Proteomes" id="UP001499951"/>
    </source>
</evidence>
<sequence length="141" mass="15123">MTGLFCEELVRQVRAHDVYGLWDGKPDAALLAPFIVDKKTVPLIGDPDPAVLTRISQFYGAVALAIEKRSGIMAAPVLQISGEGFGRAVLIAGRLVVVSRTLRDVHRFGFASLEKLESAGATLVDGGLSWIEKFKQAATAD</sequence>
<dbReference type="Gene3D" id="1.10.3100.20">
    <property type="entry name" value="Protein of unknown function DUF269"/>
    <property type="match status" value="1"/>
</dbReference>
<evidence type="ECO:0000313" key="1">
    <source>
        <dbReference type="EMBL" id="GAA0580483.1"/>
    </source>
</evidence>
<name>A0ABP3Q6N5_9PROT</name>
<dbReference type="RefSeq" id="WP_208393957.1">
    <property type="nucleotide sequence ID" value="NZ_BAAADD010000008.1"/>
</dbReference>
<dbReference type="PIRSF" id="PIRSF005788">
    <property type="entry name" value="NifK"/>
    <property type="match status" value="1"/>
</dbReference>
<accession>A0ABP3Q6N5</accession>
<dbReference type="Proteomes" id="UP001499951">
    <property type="component" value="Unassembled WGS sequence"/>
</dbReference>
<gene>
    <name evidence="1" type="ORF">GCM10008942_31740</name>
</gene>
<dbReference type="NCBIfam" id="TIGR02935">
    <property type="entry name" value="NifX-associated nitrogen fixation protein"/>
    <property type="match status" value="1"/>
</dbReference>
<proteinExistence type="predicted"/>
<dbReference type="Pfam" id="PF03270">
    <property type="entry name" value="DUF269"/>
    <property type="match status" value="1"/>
</dbReference>
<protein>
    <submittedName>
        <fullName evidence="1">NifX-associated nitrogen fixation protein</fullName>
    </submittedName>
</protein>
<comment type="caution">
    <text evidence="1">The sequence shown here is derived from an EMBL/GenBank/DDBJ whole genome shotgun (WGS) entry which is preliminary data.</text>
</comment>
<organism evidence="1 2">
    <name type="scientific">Rhizomicrobium electricum</name>
    <dbReference type="NCBI Taxonomy" id="480070"/>
    <lineage>
        <taxon>Bacteria</taxon>
        <taxon>Pseudomonadati</taxon>
        <taxon>Pseudomonadota</taxon>
        <taxon>Alphaproteobacteria</taxon>
        <taxon>Micropepsales</taxon>
        <taxon>Micropepsaceae</taxon>
        <taxon>Rhizomicrobium</taxon>
    </lineage>
</organism>
<reference evidence="2" key="1">
    <citation type="journal article" date="2019" name="Int. J. Syst. Evol. Microbiol.">
        <title>The Global Catalogue of Microorganisms (GCM) 10K type strain sequencing project: providing services to taxonomists for standard genome sequencing and annotation.</title>
        <authorList>
            <consortium name="The Broad Institute Genomics Platform"/>
            <consortium name="The Broad Institute Genome Sequencing Center for Infectious Disease"/>
            <person name="Wu L."/>
            <person name="Ma J."/>
        </authorList>
    </citation>
    <scope>NUCLEOTIDE SEQUENCE [LARGE SCALE GENOMIC DNA]</scope>
    <source>
        <strain evidence="2">JCM 15089</strain>
    </source>
</reference>
<keyword evidence="2" id="KW-1185">Reference proteome</keyword>
<dbReference type="InterPro" id="IPR004952">
    <property type="entry name" value="NifX-assoc_nitrogen_fix"/>
</dbReference>
<dbReference type="EMBL" id="BAAADD010000008">
    <property type="protein sequence ID" value="GAA0580483.1"/>
    <property type="molecule type" value="Genomic_DNA"/>
</dbReference>